<reference evidence="1 2" key="1">
    <citation type="journal article" date="2003" name="Int. J. Syst. Evol. Microbiol.">
        <title>Halobacillus salinus sp. nov., isolated from a salt lake on the coast of the East Sea in Korea.</title>
        <authorList>
            <person name="Yoon J.H."/>
            <person name="Kang K.H."/>
            <person name="Park Y.H."/>
        </authorList>
    </citation>
    <scope>NUCLEOTIDE SEQUENCE [LARGE SCALE GENOMIC DNA]</scope>
    <source>
        <strain evidence="1 2">HSL-3</strain>
    </source>
</reference>
<accession>A0A4Z0GWM8</accession>
<dbReference type="RefSeq" id="WP_079478330.1">
    <property type="nucleotide sequence ID" value="NZ_FVYZ01000003.1"/>
</dbReference>
<sequence length="104" mass="11869">MVDFLNLWVGKVNRRRELIPLLKKFKVSVLNENDEITYSFTITEKGIHKVSTDIKGQKEVILQGSADRVKEVFLGNLLLSSQEIDVNGDREHVLALESLLFLSK</sequence>
<dbReference type="STRING" id="192814.GCA_900166575_03506"/>
<evidence type="ECO:0000313" key="2">
    <source>
        <dbReference type="Proteomes" id="UP000297982"/>
    </source>
</evidence>
<dbReference type="AlphaFoldDB" id="A0A4Z0GWM8"/>
<name>A0A4Z0GWM8_9BACI</name>
<organism evidence="1 2">
    <name type="scientific">Halobacillus salinus</name>
    <dbReference type="NCBI Taxonomy" id="192814"/>
    <lineage>
        <taxon>Bacteria</taxon>
        <taxon>Bacillati</taxon>
        <taxon>Bacillota</taxon>
        <taxon>Bacilli</taxon>
        <taxon>Bacillales</taxon>
        <taxon>Bacillaceae</taxon>
        <taxon>Halobacillus</taxon>
    </lineage>
</organism>
<dbReference type="EMBL" id="SRJC01000003">
    <property type="protein sequence ID" value="TGB02219.1"/>
    <property type="molecule type" value="Genomic_DNA"/>
</dbReference>
<keyword evidence="2" id="KW-1185">Reference proteome</keyword>
<evidence type="ECO:0000313" key="1">
    <source>
        <dbReference type="EMBL" id="TGB02219.1"/>
    </source>
</evidence>
<evidence type="ECO:0008006" key="3">
    <source>
        <dbReference type="Google" id="ProtNLM"/>
    </source>
</evidence>
<comment type="caution">
    <text evidence="1">The sequence shown here is derived from an EMBL/GenBank/DDBJ whole genome shotgun (WGS) entry which is preliminary data.</text>
</comment>
<proteinExistence type="predicted"/>
<protein>
    <recommendedName>
        <fullName evidence="3">SCP2 domain-containing protein</fullName>
    </recommendedName>
</protein>
<gene>
    <name evidence="1" type="ORF">E4663_12805</name>
</gene>
<dbReference type="Proteomes" id="UP000297982">
    <property type="component" value="Unassembled WGS sequence"/>
</dbReference>